<dbReference type="Gene3D" id="2.120.10.30">
    <property type="entry name" value="TolB, C-terminal domain"/>
    <property type="match status" value="1"/>
</dbReference>
<dbReference type="InterPro" id="IPR000421">
    <property type="entry name" value="FA58C"/>
</dbReference>
<accession>A0A517T441</accession>
<evidence type="ECO:0000256" key="2">
    <source>
        <dbReference type="ARBA" id="ARBA00022723"/>
    </source>
</evidence>
<dbReference type="PROSITE" id="PS50022">
    <property type="entry name" value="FA58C_3"/>
    <property type="match status" value="1"/>
</dbReference>
<dbReference type="PANTHER" id="PTHR33546:SF1">
    <property type="entry name" value="LARGE, MULTIFUNCTIONAL SECRETED PROTEIN"/>
    <property type="match status" value="1"/>
</dbReference>
<dbReference type="PANTHER" id="PTHR33546">
    <property type="entry name" value="LARGE, MULTIFUNCTIONAL SECRETED PROTEIN-RELATED"/>
    <property type="match status" value="1"/>
</dbReference>
<dbReference type="InterPro" id="IPR011041">
    <property type="entry name" value="Quinoprot_gluc/sorb_DH_b-prop"/>
</dbReference>
<dbReference type="Pfam" id="PF00754">
    <property type="entry name" value="F5_F8_type_C"/>
    <property type="match status" value="1"/>
</dbReference>
<dbReference type="InterPro" id="IPR029010">
    <property type="entry name" value="ThuA-like"/>
</dbReference>
<dbReference type="GO" id="GO:0020037">
    <property type="term" value="F:heme binding"/>
    <property type="evidence" value="ECO:0007669"/>
    <property type="project" value="InterPro"/>
</dbReference>
<dbReference type="InterPro" id="IPR036909">
    <property type="entry name" value="Cyt_c-like_dom_sf"/>
</dbReference>
<dbReference type="SUPFAM" id="SSF48371">
    <property type="entry name" value="ARM repeat"/>
    <property type="match status" value="1"/>
</dbReference>
<dbReference type="KEGG" id="chya:V22_03630"/>
<keyword evidence="1 4" id="KW-0349">Heme</keyword>
<proteinExistence type="predicted"/>
<dbReference type="InterPro" id="IPR009056">
    <property type="entry name" value="Cyt_c-like_dom"/>
</dbReference>
<dbReference type="Pfam" id="PF06283">
    <property type="entry name" value="ThuA"/>
    <property type="match status" value="1"/>
</dbReference>
<evidence type="ECO:0000259" key="7">
    <source>
        <dbReference type="PROSITE" id="PS51007"/>
    </source>
</evidence>
<feature type="signal peptide" evidence="5">
    <location>
        <begin position="1"/>
        <end position="22"/>
    </location>
</feature>
<keyword evidence="5" id="KW-0732">Signal</keyword>
<dbReference type="SUPFAM" id="SSF49785">
    <property type="entry name" value="Galactose-binding domain-like"/>
    <property type="match status" value="1"/>
</dbReference>
<dbReference type="Proteomes" id="UP000319976">
    <property type="component" value="Chromosome"/>
</dbReference>
<evidence type="ECO:0000256" key="1">
    <source>
        <dbReference type="ARBA" id="ARBA00022617"/>
    </source>
</evidence>
<dbReference type="Pfam" id="PF23500">
    <property type="entry name" value="DUF7133"/>
    <property type="match status" value="1"/>
</dbReference>
<dbReference type="InterPro" id="IPR055557">
    <property type="entry name" value="DUF7133"/>
</dbReference>
<dbReference type="InterPro" id="IPR029062">
    <property type="entry name" value="Class_I_gatase-like"/>
</dbReference>
<feature type="domain" description="Cytochrome c" evidence="7">
    <location>
        <begin position="1354"/>
        <end position="1489"/>
    </location>
</feature>
<dbReference type="Gene3D" id="2.60.120.260">
    <property type="entry name" value="Galactose-binding domain-like"/>
    <property type="match status" value="1"/>
</dbReference>
<keyword evidence="2 4" id="KW-0479">Metal-binding</keyword>
<evidence type="ECO:0000313" key="8">
    <source>
        <dbReference type="EMBL" id="QDT63145.1"/>
    </source>
</evidence>
<dbReference type="InterPro" id="IPR008979">
    <property type="entry name" value="Galactose-bd-like_sf"/>
</dbReference>
<dbReference type="InterPro" id="IPR016024">
    <property type="entry name" value="ARM-type_fold"/>
</dbReference>
<dbReference type="GO" id="GO:0009055">
    <property type="term" value="F:electron transfer activity"/>
    <property type="evidence" value="ECO:0007669"/>
    <property type="project" value="InterPro"/>
</dbReference>
<feature type="chain" id="PRO_5021791212" evidence="5">
    <location>
        <begin position="23"/>
        <end position="1490"/>
    </location>
</feature>
<dbReference type="SUPFAM" id="SSF46626">
    <property type="entry name" value="Cytochrome c"/>
    <property type="match status" value="1"/>
</dbReference>
<dbReference type="SUPFAM" id="SSF52317">
    <property type="entry name" value="Class I glutamine amidotransferase-like"/>
    <property type="match status" value="1"/>
</dbReference>
<dbReference type="Pfam" id="PF00034">
    <property type="entry name" value="Cytochrom_C"/>
    <property type="match status" value="1"/>
</dbReference>
<gene>
    <name evidence="8" type="ORF">V22_03630</name>
</gene>
<dbReference type="Gene3D" id="1.25.10.10">
    <property type="entry name" value="Leucine-rich Repeat Variant"/>
    <property type="match status" value="1"/>
</dbReference>
<evidence type="ECO:0000256" key="4">
    <source>
        <dbReference type="PROSITE-ProRule" id="PRU00433"/>
    </source>
</evidence>
<protein>
    <submittedName>
        <fullName evidence="8">Trehalose utilization</fullName>
    </submittedName>
</protein>
<keyword evidence="3 4" id="KW-0408">Iron</keyword>
<dbReference type="GO" id="GO:0046872">
    <property type="term" value="F:metal ion binding"/>
    <property type="evidence" value="ECO:0007669"/>
    <property type="project" value="UniProtKB-KW"/>
</dbReference>
<evidence type="ECO:0000256" key="3">
    <source>
        <dbReference type="ARBA" id="ARBA00023004"/>
    </source>
</evidence>
<dbReference type="RefSeq" id="WP_197439869.1">
    <property type="nucleotide sequence ID" value="NZ_CP036316.1"/>
</dbReference>
<dbReference type="InterPro" id="IPR011989">
    <property type="entry name" value="ARM-like"/>
</dbReference>
<dbReference type="InterPro" id="IPR011042">
    <property type="entry name" value="6-blade_b-propeller_TolB-like"/>
</dbReference>
<sequence precursor="true">MMSLRKLCVALSVLTFSLTGIAASADDSAQAEKSASAKPLRALLIAGGCCHDYAGQHKVLCEGIQQRANVRVDVYWTDDKSTNPPLSLFNDPNWADGYDVIIHDECAASNRDVETVKRVVAAHQEIPAVHLHCAMHSFRAGTEDWFRHLGIQSSRHGPHKPVAVEIIDQTNPITKGLEHWVIEKEELYNNVKVYDGIKPLARGHQTYQKDGEEVTDESIVAWTNETQGARSFSTTLGHYTDTVQDDRYLDLVTRGLLWSCDKLNDTYLTPYEGENKITFVKANSAKEKNKKDPKQARAANFKADDFTLAGATASSEESNKGNYIWHAIDGDTNTRWCAASGSFPQWLALELPAPARLTGAKLEWESRKPYRYIIEGSTDNKDWFTLSDQSQNTNTAPFDESFSETKPVKWVRITGLGTSGGSWCSIREVNLKGDGLKPLRPKLWTDPKYDFKAVDYAKSGNTPPKIEQLTAEEEAEFLKQVKTSDEFDVTLFANSSAANYPVFVAAAPNGTLYVSSDGNGSLGRSPERGRIIRLRDQDGDGHADETKVFCEVDAPRGIVWDHDRLYVMHPPHLSAYVDSDGDGVADEEHVLVKNLAFGYDKRPADHTTNGLTLGVDGWLYVAGGDFGFIDAEGTDGRKIAHRGGGVIRVRPDGTGLEIYSTGTRNILEVPASPLMDLFARDNTNDGGGWDVRFHHFSGMEDHGYPRLYKNFGDEHVAPLADYGGGSGCGGLYLSEPGFPENWNNAPLTCDWGSDALWKHTVEPDGATFKETIKPEKLVSVYRATDGDVDGLSNIYQASWKGATFNWAGPDVGYIVRVTPKDYKAEPLPEFESLSDNELITQLDSPSMVRRMAAQRTLLRRPETPEMTDQLIALARNIDKPLENRVCALYAITQRSFDCGCYGRIIDLVTPLTMNPELEPHVLRAIGDIPVDDVTEEQRAAVALAVINGLNSQQPATRLQAIVSAARLGLEEIENEVAAKLGDSDPAVAHTAFQALGKMNAREACFAVLVDPSSNDLQRKQAAFALMRMHDPVVVDEVIRRLDAETRPEVRQPLLSVMCRLYFHEGEWKGDSWGTRPDTRGPYYQPETWSESERISKALHNILNGAGAAEAAYLAREMTRNRISSDAGLMRVIALAKENPSVLGDAVAQMATADEIPQEGIDIIKQAVDRDDVDQQTYAHAALALAKCVKPDLVPTLFASLSKSSATNAPRSLKNAAEKEAIETPLLENCCREVVAYANSHTDKGGSLADRALLHFAENSSASPEARELAKSTLLEAWKDEARRVRLINESITAKSYFFEDDILASVKDPNSRIANAANYAVKRLNIKPKKTDNSPKIETLDLDDVRSRVIAEHGDKQLGERLFVKATCNSCHTVSKSETPKGPYLGNISKTYKRPALAEAILFPSKTIAQGFATTQVLTAEGKIITGFVTDEQADQITMRDSTAKEYTILKDDIEFRKTLKISAMPEGLMKKFTVREMSSLVDYLESLKE</sequence>
<dbReference type="Gene3D" id="1.10.760.10">
    <property type="entry name" value="Cytochrome c-like domain"/>
    <property type="match status" value="1"/>
</dbReference>
<dbReference type="NCBIfam" id="TIGR02603">
    <property type="entry name" value="CxxCH_TIGR02603"/>
    <property type="match status" value="1"/>
</dbReference>
<evidence type="ECO:0000256" key="5">
    <source>
        <dbReference type="SAM" id="SignalP"/>
    </source>
</evidence>
<evidence type="ECO:0000313" key="9">
    <source>
        <dbReference type="Proteomes" id="UP000319976"/>
    </source>
</evidence>
<name>A0A517T441_9PLAN</name>
<dbReference type="EMBL" id="CP036316">
    <property type="protein sequence ID" value="QDT63145.1"/>
    <property type="molecule type" value="Genomic_DNA"/>
</dbReference>
<organism evidence="8 9">
    <name type="scientific">Calycomorphotria hydatis</name>
    <dbReference type="NCBI Taxonomy" id="2528027"/>
    <lineage>
        <taxon>Bacteria</taxon>
        <taxon>Pseudomonadati</taxon>
        <taxon>Planctomycetota</taxon>
        <taxon>Planctomycetia</taxon>
        <taxon>Planctomycetales</taxon>
        <taxon>Planctomycetaceae</taxon>
        <taxon>Calycomorphotria</taxon>
    </lineage>
</organism>
<feature type="domain" description="F5/8 type C" evidence="6">
    <location>
        <begin position="294"/>
        <end position="434"/>
    </location>
</feature>
<dbReference type="PROSITE" id="PS51007">
    <property type="entry name" value="CYTC"/>
    <property type="match status" value="1"/>
</dbReference>
<reference evidence="8 9" key="1">
    <citation type="submission" date="2019-02" db="EMBL/GenBank/DDBJ databases">
        <title>Deep-cultivation of Planctomycetes and their phenomic and genomic characterization uncovers novel biology.</title>
        <authorList>
            <person name="Wiegand S."/>
            <person name="Jogler M."/>
            <person name="Boedeker C."/>
            <person name="Pinto D."/>
            <person name="Vollmers J."/>
            <person name="Rivas-Marin E."/>
            <person name="Kohn T."/>
            <person name="Peeters S.H."/>
            <person name="Heuer A."/>
            <person name="Rast P."/>
            <person name="Oberbeckmann S."/>
            <person name="Bunk B."/>
            <person name="Jeske O."/>
            <person name="Meyerdierks A."/>
            <person name="Storesund J.E."/>
            <person name="Kallscheuer N."/>
            <person name="Luecker S."/>
            <person name="Lage O.M."/>
            <person name="Pohl T."/>
            <person name="Merkel B.J."/>
            <person name="Hornburger P."/>
            <person name="Mueller R.-W."/>
            <person name="Bruemmer F."/>
            <person name="Labrenz M."/>
            <person name="Spormann A.M."/>
            <person name="Op den Camp H."/>
            <person name="Overmann J."/>
            <person name="Amann R."/>
            <person name="Jetten M.S.M."/>
            <person name="Mascher T."/>
            <person name="Medema M.H."/>
            <person name="Devos D.P."/>
            <person name="Kaster A.-K."/>
            <person name="Ovreas L."/>
            <person name="Rohde M."/>
            <person name="Galperin M.Y."/>
            <person name="Jogler C."/>
        </authorList>
    </citation>
    <scope>NUCLEOTIDE SEQUENCE [LARGE SCALE GENOMIC DNA]</scope>
    <source>
        <strain evidence="8 9">V22</strain>
    </source>
</reference>
<keyword evidence="9" id="KW-1185">Reference proteome</keyword>
<dbReference type="Gene3D" id="3.40.50.880">
    <property type="match status" value="1"/>
</dbReference>
<dbReference type="SUPFAM" id="SSF50952">
    <property type="entry name" value="Soluble quinoprotein glucose dehydrogenase"/>
    <property type="match status" value="1"/>
</dbReference>
<dbReference type="InterPro" id="IPR013427">
    <property type="entry name" value="Haem-bd_dom_put"/>
</dbReference>
<evidence type="ECO:0000259" key="6">
    <source>
        <dbReference type="PROSITE" id="PS50022"/>
    </source>
</evidence>